<organism evidence="2 3">
    <name type="scientific">Ramlibacter monticola</name>
    <dbReference type="NCBI Taxonomy" id="1926872"/>
    <lineage>
        <taxon>Bacteria</taxon>
        <taxon>Pseudomonadati</taxon>
        <taxon>Pseudomonadota</taxon>
        <taxon>Betaproteobacteria</taxon>
        <taxon>Burkholderiales</taxon>
        <taxon>Comamonadaceae</taxon>
        <taxon>Ramlibacter</taxon>
    </lineage>
</organism>
<dbReference type="SUPFAM" id="SSF54909">
    <property type="entry name" value="Dimeric alpha+beta barrel"/>
    <property type="match status" value="1"/>
</dbReference>
<evidence type="ECO:0000313" key="2">
    <source>
        <dbReference type="EMBL" id="MBL0390083.1"/>
    </source>
</evidence>
<protein>
    <submittedName>
        <fullName evidence="2">DUF1330 domain-containing protein</fullName>
    </submittedName>
</protein>
<comment type="caution">
    <text evidence="2">The sequence shown here is derived from an EMBL/GenBank/DDBJ whole genome shotgun (WGS) entry which is preliminary data.</text>
</comment>
<dbReference type="PANTHER" id="PTHR41521">
    <property type="match status" value="1"/>
</dbReference>
<dbReference type="Gene3D" id="3.30.70.100">
    <property type="match status" value="1"/>
</dbReference>
<evidence type="ECO:0000259" key="1">
    <source>
        <dbReference type="Pfam" id="PF07045"/>
    </source>
</evidence>
<gene>
    <name evidence="2" type="ORF">JJ685_02895</name>
</gene>
<name>A0A936YTV6_9BURK</name>
<evidence type="ECO:0000313" key="3">
    <source>
        <dbReference type="Proteomes" id="UP000599109"/>
    </source>
</evidence>
<accession>A0A936YTV6</accession>
<dbReference type="InterPro" id="IPR011008">
    <property type="entry name" value="Dimeric_a/b-barrel"/>
</dbReference>
<dbReference type="RefSeq" id="WP_201672658.1">
    <property type="nucleotide sequence ID" value="NZ_JAEQNE010000001.1"/>
</dbReference>
<keyword evidence="3" id="KW-1185">Reference proteome</keyword>
<dbReference type="PANTHER" id="PTHR41521:SF4">
    <property type="entry name" value="BLR0684 PROTEIN"/>
    <property type="match status" value="1"/>
</dbReference>
<dbReference type="Pfam" id="PF07045">
    <property type="entry name" value="DUF1330"/>
    <property type="match status" value="1"/>
</dbReference>
<sequence length="97" mass="10330">MAKGYWIAMYRSVSDDEALKRYAALAAPAIQQGGGRFLARGTAAAAYESGVAQRTVLIEFDSVQQAVATHDSAAYQEALKALGHGAERDLRIVEGLS</sequence>
<feature type="domain" description="DUF1330" evidence="1">
    <location>
        <begin position="3"/>
        <end position="96"/>
    </location>
</feature>
<dbReference type="AlphaFoldDB" id="A0A936YTV6"/>
<proteinExistence type="predicted"/>
<dbReference type="Proteomes" id="UP000599109">
    <property type="component" value="Unassembled WGS sequence"/>
</dbReference>
<reference evidence="2 3" key="1">
    <citation type="journal article" date="2017" name="Int. J. Syst. Evol. Microbiol.">
        <title>Ramlibacter monticola sp. nov., isolated from forest soil.</title>
        <authorList>
            <person name="Chaudhary D.K."/>
            <person name="Kim J."/>
        </authorList>
    </citation>
    <scope>NUCLEOTIDE SEQUENCE [LARGE SCALE GENOMIC DNA]</scope>
    <source>
        <strain evidence="2 3">KACC 19175</strain>
    </source>
</reference>
<dbReference type="InterPro" id="IPR010753">
    <property type="entry name" value="DUF1330"/>
</dbReference>
<dbReference type="EMBL" id="JAEQNE010000001">
    <property type="protein sequence ID" value="MBL0390083.1"/>
    <property type="molecule type" value="Genomic_DNA"/>
</dbReference>